<dbReference type="InterPro" id="IPR036187">
    <property type="entry name" value="DNA_mismatch_repair_MutS_sf"/>
</dbReference>
<accession>A0ABY2YS84</accession>
<keyword evidence="7 8" id="KW-0238">DNA-binding</keyword>
<sequence length="784" mass="88030">MDTKVFDTLEYNKIKNKIYEYLTTKNGKNELSSLVPTNNDKSINLWLDETDDGMHVLRLDKEISIPKLDDITPYMKRLKIDATLNGSELSKINKVLKSANALVSFFDKMYEEHVSFKRLYDIVDEFQTIPTISKQLSLSIDDEGNILSSASKELNGIRKRIDKVKTDIRNIMNGYTKKQAKYLTEPIVTIREDRMVIPVKAEYKNKFGGIVHDRSSSGQTLYVEPSSVIGLNNELRQNQIAERQEERRILIELSDLIRPYQWEIINNSKILGHLDFINAKAKYARKMKATKPLVSTDNRVNLKQARHPLIDQDKVVANDLKIGEDNRAIVITGPNTGGKTITIKTLGVLQLMGQSGLFITANEESTIGVFDNVFADIGDEQSIEQNLSTFSSHMDNIVDILNNLTSKSLVLLDELGAGTDPKEGAALAMSILDKIGEVNSEVVATTHYPELKVYAYNRVKTTNASMEFDVDTLQPTYHLLMGIPGQSNGLNIAERLGLSDQIINEARSLTNQDSQDLNNMIVELTDQTKQARENAEYLRTQLADATKLHAELSDKFSKYQNQKERLVTEAKEKANEIAKKAKNKADHIIAELHKKQDQIGKVSVKENELINAKGELNSLRHDISLSNNKVLKKEKAKHDFHKGDDVLVKSYGQRGVLMSKMGNHSWEVQLGILKMKIDDTDLEKVKPEKENNFTTRVKRSGSSGLSTTLDLRGHRYENAMHEVDQYLDSAVLAGYPSITIIHGKGTGALRKGVTNLLKRDRRVSDFGYSAPNAGGDGSTIVKLR</sequence>
<dbReference type="Pfam" id="PF00488">
    <property type="entry name" value="MutS_V"/>
    <property type="match status" value="1"/>
</dbReference>
<dbReference type="InterPro" id="IPR005747">
    <property type="entry name" value="MutS2"/>
</dbReference>
<dbReference type="SUPFAM" id="SSF52540">
    <property type="entry name" value="P-loop containing nucleoside triphosphate hydrolases"/>
    <property type="match status" value="1"/>
</dbReference>
<dbReference type="SMART" id="SM00463">
    <property type="entry name" value="SMR"/>
    <property type="match status" value="1"/>
</dbReference>
<dbReference type="PROSITE" id="PS50828">
    <property type="entry name" value="SMR"/>
    <property type="match status" value="1"/>
</dbReference>
<proteinExistence type="inferred from homology"/>
<comment type="similarity">
    <text evidence="8">Belongs to the DNA mismatch repair MutS family. MutS2 subfamily.</text>
</comment>
<keyword evidence="5 8" id="KW-0067">ATP-binding</keyword>
<dbReference type="InterPro" id="IPR027417">
    <property type="entry name" value="P-loop_NTPase"/>
</dbReference>
<evidence type="ECO:0000256" key="6">
    <source>
        <dbReference type="ARBA" id="ARBA00022884"/>
    </source>
</evidence>
<evidence type="ECO:0000256" key="8">
    <source>
        <dbReference type="HAMAP-Rule" id="MF_00092"/>
    </source>
</evidence>
<feature type="domain" description="Smr" evidence="10">
    <location>
        <begin position="709"/>
        <end position="784"/>
    </location>
</feature>
<keyword evidence="3 8" id="KW-0255">Endonuclease</keyword>
<dbReference type="InterPro" id="IPR007696">
    <property type="entry name" value="DNA_mismatch_repair_MutS_core"/>
</dbReference>
<protein>
    <recommendedName>
        <fullName evidence="8">Endonuclease MutS2</fullName>
        <ecNumber evidence="8">3.1.-.-</ecNumber>
    </recommendedName>
    <alternativeName>
        <fullName evidence="8">Ribosome-associated protein quality control-upstream factor</fullName>
        <shortName evidence="8">RQC-upstream factor</shortName>
        <shortName evidence="8">RqcU</shortName>
        <ecNumber evidence="8">3.6.4.-</ecNumber>
    </alternativeName>
</protein>
<dbReference type="SUPFAM" id="SSF48334">
    <property type="entry name" value="DNA repair protein MutS, domain III"/>
    <property type="match status" value="1"/>
</dbReference>
<dbReference type="NCBIfam" id="TIGR01069">
    <property type="entry name" value="mutS2"/>
    <property type="match status" value="1"/>
</dbReference>
<dbReference type="PROSITE" id="PS00486">
    <property type="entry name" value="DNA_MISMATCH_REPAIR_2"/>
    <property type="match status" value="1"/>
</dbReference>
<keyword evidence="8" id="KW-0540">Nuclease</keyword>
<dbReference type="PIRSF" id="PIRSF005814">
    <property type="entry name" value="MutS_YshD"/>
    <property type="match status" value="1"/>
</dbReference>
<dbReference type="RefSeq" id="WP_105988275.1">
    <property type="nucleotide sequence ID" value="NZ_POST01000004.1"/>
</dbReference>
<dbReference type="Pfam" id="PF20297">
    <property type="entry name" value="MSSS"/>
    <property type="match status" value="1"/>
</dbReference>
<evidence type="ECO:0000313" key="11">
    <source>
        <dbReference type="EMBL" id="TPR13530.1"/>
    </source>
</evidence>
<dbReference type="SUPFAM" id="SSF160443">
    <property type="entry name" value="SMR domain-like"/>
    <property type="match status" value="1"/>
</dbReference>
<evidence type="ECO:0000256" key="9">
    <source>
        <dbReference type="SAM" id="Coils"/>
    </source>
</evidence>
<dbReference type="SMART" id="SM00533">
    <property type="entry name" value="MUTSd"/>
    <property type="match status" value="1"/>
</dbReference>
<dbReference type="Gene3D" id="3.30.1370.110">
    <property type="match status" value="1"/>
</dbReference>
<dbReference type="InterPro" id="IPR036063">
    <property type="entry name" value="Smr_dom_sf"/>
</dbReference>
<reference evidence="11 12" key="1">
    <citation type="submission" date="2018-08" db="EMBL/GenBank/DDBJ databases">
        <title>Comparative genomics of wild bee and flower associated Lactobacillus reveals potential adaptation to the bee host.</title>
        <authorList>
            <person name="Vuong H.Q."/>
            <person name="Mcfrederick Q.S."/>
        </authorList>
    </citation>
    <scope>NUCLEOTIDE SEQUENCE [LARGE SCALE GENOMIC DNA]</scope>
    <source>
        <strain evidence="11 12">HV_04</strain>
    </source>
</reference>
<dbReference type="EMBL" id="QUAM01000004">
    <property type="protein sequence ID" value="TPR13530.1"/>
    <property type="molecule type" value="Genomic_DNA"/>
</dbReference>
<comment type="subunit">
    <text evidence="8">Homodimer. Binds to stalled ribosomes, contacting rRNA.</text>
</comment>
<dbReference type="CDD" id="cd03280">
    <property type="entry name" value="ABC_MutS2"/>
    <property type="match status" value="1"/>
</dbReference>
<keyword evidence="12" id="KW-1185">Reference proteome</keyword>
<evidence type="ECO:0000256" key="4">
    <source>
        <dbReference type="ARBA" id="ARBA00022801"/>
    </source>
</evidence>
<evidence type="ECO:0000256" key="7">
    <source>
        <dbReference type="ARBA" id="ARBA00023125"/>
    </source>
</evidence>
<dbReference type="Gene3D" id="3.40.50.300">
    <property type="entry name" value="P-loop containing nucleotide triphosphate hydrolases"/>
    <property type="match status" value="1"/>
</dbReference>
<dbReference type="PANTHER" id="PTHR48466:SF2">
    <property type="entry name" value="OS10G0509000 PROTEIN"/>
    <property type="match status" value="1"/>
</dbReference>
<evidence type="ECO:0000256" key="5">
    <source>
        <dbReference type="ARBA" id="ARBA00022840"/>
    </source>
</evidence>
<dbReference type="Proteomes" id="UP000767392">
    <property type="component" value="Unassembled WGS sequence"/>
</dbReference>
<evidence type="ECO:0000256" key="2">
    <source>
        <dbReference type="ARBA" id="ARBA00022741"/>
    </source>
</evidence>
<keyword evidence="4 8" id="KW-0378">Hydrolase</keyword>
<evidence type="ECO:0000313" key="12">
    <source>
        <dbReference type="Proteomes" id="UP000767392"/>
    </source>
</evidence>
<name>A0ABY2YS84_9LACO</name>
<keyword evidence="9" id="KW-0175">Coiled coil</keyword>
<keyword evidence="1 8" id="KW-0699">rRNA-binding</keyword>
<dbReference type="HAMAP" id="MF_00092">
    <property type="entry name" value="MutS2"/>
    <property type="match status" value="1"/>
</dbReference>
<dbReference type="EC" id="3.6.4.-" evidence="8"/>
<evidence type="ECO:0000259" key="10">
    <source>
        <dbReference type="PROSITE" id="PS50828"/>
    </source>
</evidence>
<gene>
    <name evidence="8" type="primary">mutS2</name>
    <name evidence="8" type="synonym">rqcU</name>
    <name evidence="11" type="ORF">DY048_06400</name>
</gene>
<dbReference type="InterPro" id="IPR000432">
    <property type="entry name" value="DNA_mismatch_repair_MutS_C"/>
</dbReference>
<dbReference type="EC" id="3.1.-.-" evidence="8"/>
<evidence type="ECO:0000256" key="1">
    <source>
        <dbReference type="ARBA" id="ARBA00022730"/>
    </source>
</evidence>
<feature type="binding site" evidence="8">
    <location>
        <begin position="333"/>
        <end position="340"/>
    </location>
    <ligand>
        <name>ATP</name>
        <dbReference type="ChEBI" id="CHEBI:30616"/>
    </ligand>
</feature>
<dbReference type="Pfam" id="PF01713">
    <property type="entry name" value="Smr"/>
    <property type="match status" value="1"/>
</dbReference>
<dbReference type="InterPro" id="IPR046893">
    <property type="entry name" value="MSSS"/>
</dbReference>
<organism evidence="11 12">
    <name type="scientific">Apilactobacillus timberlakei</name>
    <dbReference type="NCBI Taxonomy" id="2008380"/>
    <lineage>
        <taxon>Bacteria</taxon>
        <taxon>Bacillati</taxon>
        <taxon>Bacillota</taxon>
        <taxon>Bacilli</taxon>
        <taxon>Lactobacillales</taxon>
        <taxon>Lactobacillaceae</taxon>
        <taxon>Apilactobacillus</taxon>
    </lineage>
</organism>
<dbReference type="GO" id="GO:0004519">
    <property type="term" value="F:endonuclease activity"/>
    <property type="evidence" value="ECO:0007669"/>
    <property type="project" value="UniProtKB-KW"/>
</dbReference>
<comment type="caution">
    <text evidence="11">The sequence shown here is derived from an EMBL/GenBank/DDBJ whole genome shotgun (WGS) entry which is preliminary data.</text>
</comment>
<feature type="coiled-coil region" evidence="9">
    <location>
        <begin position="514"/>
        <end position="622"/>
    </location>
</feature>
<dbReference type="InterPro" id="IPR002625">
    <property type="entry name" value="Smr_dom"/>
</dbReference>
<comment type="function">
    <text evidence="8">Acts as a ribosome collision sensor, splitting the ribosome into its 2 subunits. Detects stalled/collided 70S ribosomes which it binds and splits by an ATP-hydrolysis driven conformational change. Acts upstream of the ribosome quality control system (RQC), a ribosome-associated complex that mediates the extraction of incompletely synthesized nascent chains from stalled ribosomes and their subsequent degradation. Probably generates substrates for RQC.</text>
</comment>
<evidence type="ECO:0000256" key="3">
    <source>
        <dbReference type="ARBA" id="ARBA00022759"/>
    </source>
</evidence>
<comment type="function">
    <text evidence="8">Endonuclease that is involved in the suppression of homologous recombination and thus may have a key role in the control of bacterial genetic diversity.</text>
</comment>
<dbReference type="SMART" id="SM00534">
    <property type="entry name" value="MUTSac"/>
    <property type="match status" value="1"/>
</dbReference>
<dbReference type="InterPro" id="IPR045076">
    <property type="entry name" value="MutS"/>
</dbReference>
<dbReference type="PANTHER" id="PTHR48466">
    <property type="entry name" value="OS10G0509000 PROTEIN-RELATED"/>
    <property type="match status" value="1"/>
</dbReference>
<keyword evidence="2 8" id="KW-0547">Nucleotide-binding</keyword>
<keyword evidence="6 8" id="KW-0694">RNA-binding</keyword>